<dbReference type="InterPro" id="IPR013216">
    <property type="entry name" value="Methyltransf_11"/>
</dbReference>
<keyword evidence="2" id="KW-0489">Methyltransferase</keyword>
<dbReference type="RefSeq" id="WP_378036333.1">
    <property type="nucleotide sequence ID" value="NZ_JBHSIV010000010.1"/>
</dbReference>
<reference evidence="3" key="1">
    <citation type="journal article" date="2019" name="Int. J. Syst. Evol. Microbiol.">
        <title>The Global Catalogue of Microorganisms (GCM) 10K type strain sequencing project: providing services to taxonomists for standard genome sequencing and annotation.</title>
        <authorList>
            <consortium name="The Broad Institute Genomics Platform"/>
            <consortium name="The Broad Institute Genome Sequencing Center for Infectious Disease"/>
            <person name="Wu L."/>
            <person name="Ma J."/>
        </authorList>
    </citation>
    <scope>NUCLEOTIDE SEQUENCE [LARGE SCALE GENOMIC DNA]</scope>
    <source>
        <strain evidence="3">CGMCC 4.7093</strain>
    </source>
</reference>
<accession>A0ABV9YM76</accession>
<organism evidence="2 3">
    <name type="scientific">Actinomycetospora atypica</name>
    <dbReference type="NCBI Taxonomy" id="1290095"/>
    <lineage>
        <taxon>Bacteria</taxon>
        <taxon>Bacillati</taxon>
        <taxon>Actinomycetota</taxon>
        <taxon>Actinomycetes</taxon>
        <taxon>Pseudonocardiales</taxon>
        <taxon>Pseudonocardiaceae</taxon>
        <taxon>Actinomycetospora</taxon>
    </lineage>
</organism>
<feature type="domain" description="Methyltransferase type 11" evidence="1">
    <location>
        <begin position="58"/>
        <end position="151"/>
    </location>
</feature>
<evidence type="ECO:0000313" key="3">
    <source>
        <dbReference type="Proteomes" id="UP001595947"/>
    </source>
</evidence>
<dbReference type="Gene3D" id="3.40.50.150">
    <property type="entry name" value="Vaccinia Virus protein VP39"/>
    <property type="match status" value="1"/>
</dbReference>
<dbReference type="GO" id="GO:0008168">
    <property type="term" value="F:methyltransferase activity"/>
    <property type="evidence" value="ECO:0007669"/>
    <property type="project" value="UniProtKB-KW"/>
</dbReference>
<dbReference type="Pfam" id="PF08241">
    <property type="entry name" value="Methyltransf_11"/>
    <property type="match status" value="1"/>
</dbReference>
<sequence>MDELLETEFDTVAAWTEAAVAELGQDHAIPAACRGSGRPSDLAWLADGLELTDGDRFLDAGSGLGGPTAWLVTEFGWRWQGPVLLAEPMKLAAAASVRLFGHPAVAAWTENLPLPDESVDAAWALGVLDTLDDKREVLTELHRVLRPGARLGLLVLVARGEHANDLESNSFPTDVELHRDLTACGFRVVDRIDTAALADAPPEWTTRADAVEEVVARDHRSEEAWRQAEQQTETLTRLLDEREVVSVLLRTARV</sequence>
<comment type="caution">
    <text evidence="2">The sequence shown here is derived from an EMBL/GenBank/DDBJ whole genome shotgun (WGS) entry which is preliminary data.</text>
</comment>
<keyword evidence="2" id="KW-0808">Transferase</keyword>
<keyword evidence="3" id="KW-1185">Reference proteome</keyword>
<protein>
    <submittedName>
        <fullName evidence="2">Class I SAM-dependent methyltransferase</fullName>
        <ecNumber evidence="2">2.1.1.-</ecNumber>
    </submittedName>
</protein>
<dbReference type="CDD" id="cd02440">
    <property type="entry name" value="AdoMet_MTases"/>
    <property type="match status" value="1"/>
</dbReference>
<dbReference type="GO" id="GO:0032259">
    <property type="term" value="P:methylation"/>
    <property type="evidence" value="ECO:0007669"/>
    <property type="project" value="UniProtKB-KW"/>
</dbReference>
<dbReference type="Proteomes" id="UP001595947">
    <property type="component" value="Unassembled WGS sequence"/>
</dbReference>
<dbReference type="EMBL" id="JBHSIV010000010">
    <property type="protein sequence ID" value="MFC5062991.1"/>
    <property type="molecule type" value="Genomic_DNA"/>
</dbReference>
<dbReference type="EC" id="2.1.1.-" evidence="2"/>
<dbReference type="SUPFAM" id="SSF53335">
    <property type="entry name" value="S-adenosyl-L-methionine-dependent methyltransferases"/>
    <property type="match status" value="1"/>
</dbReference>
<gene>
    <name evidence="2" type="ORF">ACFPBZ_12305</name>
</gene>
<name>A0ABV9YM76_9PSEU</name>
<evidence type="ECO:0000259" key="1">
    <source>
        <dbReference type="Pfam" id="PF08241"/>
    </source>
</evidence>
<proteinExistence type="predicted"/>
<evidence type="ECO:0000313" key="2">
    <source>
        <dbReference type="EMBL" id="MFC5062991.1"/>
    </source>
</evidence>
<dbReference type="InterPro" id="IPR029063">
    <property type="entry name" value="SAM-dependent_MTases_sf"/>
</dbReference>